<dbReference type="PANTHER" id="PTHR43648:SF1">
    <property type="entry name" value="ELECTRON TRANSFER FLAVOPROTEIN BETA SUBUNIT LYSINE METHYLTRANSFERASE"/>
    <property type="match status" value="1"/>
</dbReference>
<dbReference type="InterPro" id="IPR029063">
    <property type="entry name" value="SAM-dependent_MTases_sf"/>
</dbReference>
<evidence type="ECO:0000313" key="4">
    <source>
        <dbReference type="Proteomes" id="UP000198960"/>
    </source>
</evidence>
<dbReference type="PANTHER" id="PTHR43648">
    <property type="entry name" value="ELECTRON TRANSFER FLAVOPROTEIN BETA SUBUNIT LYSINE METHYLTRANSFERASE"/>
    <property type="match status" value="1"/>
</dbReference>
<accession>A0A1H8PS24</accession>
<reference evidence="4" key="1">
    <citation type="submission" date="2016-10" db="EMBL/GenBank/DDBJ databases">
        <authorList>
            <person name="Varghese N."/>
            <person name="Submissions S."/>
        </authorList>
    </citation>
    <scope>NUCLEOTIDE SEQUENCE [LARGE SCALE GENOMIC DNA]</scope>
    <source>
        <strain evidence="4">DSM 45413</strain>
    </source>
</reference>
<evidence type="ECO:0000256" key="2">
    <source>
        <dbReference type="ARBA" id="ARBA00022679"/>
    </source>
</evidence>
<proteinExistence type="predicted"/>
<evidence type="ECO:0000256" key="1">
    <source>
        <dbReference type="ARBA" id="ARBA00022603"/>
    </source>
</evidence>
<keyword evidence="2" id="KW-0808">Transferase</keyword>
<evidence type="ECO:0000313" key="3">
    <source>
        <dbReference type="EMBL" id="SEO44508.1"/>
    </source>
</evidence>
<dbReference type="Pfam" id="PF06325">
    <property type="entry name" value="PrmA"/>
    <property type="match status" value="1"/>
</dbReference>
<protein>
    <submittedName>
        <fullName evidence="3">Predicted nicotinamide N-methyase</fullName>
    </submittedName>
</protein>
<sequence>MTAVVPAGFVRAHTAVRRPSSVPEVRLHVADDVVALWEAMEGSAGGAGDAPPFWAAAWPGGQALARFVLDSPEVVAGRSVLDLGAGSGLVAIAAARAGAARVLASDVDPFSRTAVAVNAGLNGVGGVSVLGDVLGHPLPPVDVVLAGDVCYDRVMTERVLPFLDRARDAGCAVYIGDPGRPYLPHERLVEAAVHEIAETEGPGVRRTTVWRLP</sequence>
<dbReference type="OrthoDB" id="9794615at2"/>
<dbReference type="GO" id="GO:0016279">
    <property type="term" value="F:protein-lysine N-methyltransferase activity"/>
    <property type="evidence" value="ECO:0007669"/>
    <property type="project" value="TreeGrafter"/>
</dbReference>
<dbReference type="EMBL" id="FOEE01000001">
    <property type="protein sequence ID" value="SEO44508.1"/>
    <property type="molecule type" value="Genomic_DNA"/>
</dbReference>
<dbReference type="Proteomes" id="UP000198960">
    <property type="component" value="Unassembled WGS sequence"/>
</dbReference>
<name>A0A1H8PS24_9ACTN</name>
<dbReference type="AlphaFoldDB" id="A0A1H8PS24"/>
<dbReference type="RefSeq" id="WP_091939440.1">
    <property type="nucleotide sequence ID" value="NZ_FOEE01000001.1"/>
</dbReference>
<gene>
    <name evidence="3" type="ORF">SAMN05660991_00334</name>
</gene>
<keyword evidence="1" id="KW-0489">Methyltransferase</keyword>
<organism evidence="3 4">
    <name type="scientific">Trujillonella endophytica</name>
    <dbReference type="NCBI Taxonomy" id="673521"/>
    <lineage>
        <taxon>Bacteria</taxon>
        <taxon>Bacillati</taxon>
        <taxon>Actinomycetota</taxon>
        <taxon>Actinomycetes</taxon>
        <taxon>Geodermatophilales</taxon>
        <taxon>Geodermatophilaceae</taxon>
        <taxon>Trujillonella</taxon>
    </lineage>
</organism>
<keyword evidence="4" id="KW-1185">Reference proteome</keyword>
<dbReference type="Gene3D" id="3.40.50.150">
    <property type="entry name" value="Vaccinia Virus protein VP39"/>
    <property type="match status" value="1"/>
</dbReference>
<dbReference type="SUPFAM" id="SSF53335">
    <property type="entry name" value="S-adenosyl-L-methionine-dependent methyltransferases"/>
    <property type="match status" value="1"/>
</dbReference>
<dbReference type="GO" id="GO:0032259">
    <property type="term" value="P:methylation"/>
    <property type="evidence" value="ECO:0007669"/>
    <property type="project" value="UniProtKB-KW"/>
</dbReference>
<dbReference type="STRING" id="673521.SAMN05660991_00334"/>
<dbReference type="InterPro" id="IPR050078">
    <property type="entry name" value="Ribosomal_L11_MeTrfase_PrmA"/>
</dbReference>